<name>A0A510E0V5_9CREN</name>
<dbReference type="Proteomes" id="UP000325030">
    <property type="component" value="Chromosome"/>
</dbReference>
<keyword evidence="1" id="KW-1133">Transmembrane helix</keyword>
<dbReference type="AlphaFoldDB" id="A0A510E0V5"/>
<dbReference type="OrthoDB" id="381158at2157"/>
<dbReference type="RefSeq" id="WP_156303862.1">
    <property type="nucleotide sequence ID" value="NZ_AP018929.1"/>
</dbReference>
<dbReference type="EMBL" id="AP018930">
    <property type="protein sequence ID" value="BBG26121.1"/>
    <property type="molecule type" value="Genomic_DNA"/>
</dbReference>
<reference evidence="3" key="1">
    <citation type="submission" date="2018-09" db="EMBL/GenBank/DDBJ databases">
        <title>Complete Genome Sequencing of Sulfolobus sp. JCM 16834.</title>
        <authorList>
            <person name="Kato S."/>
            <person name="Itoh T."/>
            <person name="Ohkuma M."/>
        </authorList>
    </citation>
    <scope>NUCLEOTIDE SEQUENCE [LARGE SCALE GENOMIC DNA]</scope>
    <source>
        <strain evidence="3">IC-007</strain>
    </source>
</reference>
<organism evidence="2 3">
    <name type="scientific">Sulfuracidifex tepidarius</name>
    <dbReference type="NCBI Taxonomy" id="1294262"/>
    <lineage>
        <taxon>Archaea</taxon>
        <taxon>Thermoproteota</taxon>
        <taxon>Thermoprotei</taxon>
        <taxon>Sulfolobales</taxon>
        <taxon>Sulfolobaceae</taxon>
        <taxon>Sulfuracidifex</taxon>
    </lineage>
</organism>
<keyword evidence="1" id="KW-0812">Transmembrane</keyword>
<accession>A0A510E0V5</accession>
<protein>
    <submittedName>
        <fullName evidence="2">Uncharacterized protein</fullName>
    </submittedName>
</protein>
<evidence type="ECO:0000313" key="2">
    <source>
        <dbReference type="EMBL" id="BBG26121.1"/>
    </source>
</evidence>
<gene>
    <name evidence="2" type="ORF">IC007_0626</name>
</gene>
<sequence length="52" mass="5760">MATLYGLLATLFGIINVLFAVGIFGMLMGIPSFFVIKKFKGMKEEDVQKFIA</sequence>
<evidence type="ECO:0000313" key="3">
    <source>
        <dbReference type="Proteomes" id="UP000325030"/>
    </source>
</evidence>
<keyword evidence="1" id="KW-0472">Membrane</keyword>
<proteinExistence type="predicted"/>
<feature type="transmembrane region" description="Helical" evidence="1">
    <location>
        <begin position="6"/>
        <end position="36"/>
    </location>
</feature>
<dbReference type="GeneID" id="43938196"/>
<evidence type="ECO:0000256" key="1">
    <source>
        <dbReference type="SAM" id="Phobius"/>
    </source>
</evidence>